<dbReference type="GO" id="GO:0071468">
    <property type="term" value="P:cellular response to acidic pH"/>
    <property type="evidence" value="ECO:0007669"/>
    <property type="project" value="InterPro"/>
</dbReference>
<sequence length="107" mass="12222">MNKLIILATVCLIQFIAQSAEQYKEGVKPIVQWTCEDFLLVDESFQPTAVGYAEAYNKKGTLEDSILDIDEIVKITPIIIQECAKDKQESFIQKVKSHVENLRNNFE</sequence>
<dbReference type="Proteomes" id="UP000373449">
    <property type="component" value="Unassembled WGS sequence"/>
</dbReference>
<reference evidence="5" key="2">
    <citation type="submission" date="2017-09" db="EMBL/GenBank/DDBJ databases">
        <title>FDA dAtabase for Regulatory Grade micrObial Sequences (FDA-ARGOS): Supporting development and validation of Infectious Disease Dx tests.</title>
        <authorList>
            <person name="Minogue T."/>
            <person name="Wolcott M."/>
            <person name="Wasieloski L."/>
            <person name="Aguilar W."/>
            <person name="Moore D."/>
            <person name="Tallon L.J."/>
            <person name="Sadzewicz L."/>
            <person name="Ott S."/>
            <person name="Zhao X."/>
            <person name="Nagaraj S."/>
            <person name="Vavikolanu K."/>
            <person name="Aluvathingal J."/>
            <person name="Nadendla S."/>
            <person name="Sichtig H."/>
        </authorList>
    </citation>
    <scope>NUCLEOTIDE SEQUENCE</scope>
    <source>
        <strain evidence="5">FDAARGOS_387</strain>
    </source>
</reference>
<dbReference type="RefSeq" id="WP_029095629.1">
    <property type="nucleotide sequence ID" value="NZ_CAADJA010000002.1"/>
</dbReference>
<keyword evidence="2" id="KW-0574">Periplasm</keyword>
<keyword evidence="3" id="KW-0143">Chaperone</keyword>
<protein>
    <submittedName>
        <fullName evidence="6">10K-S protein</fullName>
    </submittedName>
</protein>
<evidence type="ECO:0000313" key="8">
    <source>
        <dbReference type="Proteomes" id="UP000373449"/>
    </source>
</evidence>
<dbReference type="EMBL" id="CAADJA010000002">
    <property type="protein sequence ID" value="VFS47670.1"/>
    <property type="molecule type" value="Genomic_DNA"/>
</dbReference>
<name>A0A2C6DKQ6_9GAMM</name>
<evidence type="ECO:0000313" key="7">
    <source>
        <dbReference type="Proteomes" id="UP000224974"/>
    </source>
</evidence>
<dbReference type="Gene3D" id="1.10.890.10">
    <property type="entry name" value="HNS-dependent expression A"/>
    <property type="match status" value="1"/>
</dbReference>
<dbReference type="Pfam" id="PF06411">
    <property type="entry name" value="HdeA"/>
    <property type="match status" value="1"/>
</dbReference>
<dbReference type="InterPro" id="IPR036831">
    <property type="entry name" value="HdeA_sf"/>
</dbReference>
<evidence type="ECO:0000313" key="6">
    <source>
        <dbReference type="EMBL" id="VFS47670.1"/>
    </source>
</evidence>
<accession>A0A2C6DKQ6</accession>
<dbReference type="NCBIfam" id="NF007576">
    <property type="entry name" value="PRK10208.1"/>
    <property type="match status" value="1"/>
</dbReference>
<reference evidence="6 8" key="3">
    <citation type="submission" date="2019-03" db="EMBL/GenBank/DDBJ databases">
        <authorList>
            <consortium name="Pathogen Informatics"/>
        </authorList>
    </citation>
    <scope>NUCLEOTIDE SEQUENCE [LARGE SCALE GENOMIC DNA]</scope>
    <source>
        <strain evidence="6 8">NCTC12282</strain>
    </source>
</reference>
<dbReference type="EMBL" id="PDDX01000001">
    <property type="protein sequence ID" value="PHI29411.1"/>
    <property type="molecule type" value="Genomic_DNA"/>
</dbReference>
<dbReference type="InterPro" id="IPR010486">
    <property type="entry name" value="HNS-dep_expression_A/B"/>
</dbReference>
<keyword evidence="7" id="KW-1185">Reference proteome</keyword>
<dbReference type="AlphaFoldDB" id="A0A2C6DKQ6"/>
<evidence type="ECO:0000256" key="3">
    <source>
        <dbReference type="ARBA" id="ARBA00023186"/>
    </source>
</evidence>
<dbReference type="Proteomes" id="UP000224974">
    <property type="component" value="Unassembled WGS sequence"/>
</dbReference>
<keyword evidence="1 4" id="KW-0732">Signal</keyword>
<organism evidence="5 7">
    <name type="scientific">Budvicia aquatica</name>
    <dbReference type="NCBI Taxonomy" id="82979"/>
    <lineage>
        <taxon>Bacteria</taxon>
        <taxon>Pseudomonadati</taxon>
        <taxon>Pseudomonadota</taxon>
        <taxon>Gammaproteobacteria</taxon>
        <taxon>Enterobacterales</taxon>
        <taxon>Budviciaceae</taxon>
        <taxon>Budvicia</taxon>
    </lineage>
</organism>
<dbReference type="InterPro" id="IPR038303">
    <property type="entry name" value="HdeA/HdeB_sf"/>
</dbReference>
<reference evidence="7" key="1">
    <citation type="submission" date="2017-09" db="EMBL/GenBank/DDBJ databases">
        <title>FDA dAtabase for Regulatory Grade micrObial Sequences (FDA-ARGOS): Supporting development and validation of Infectious Disease Dx tests.</title>
        <authorList>
            <person name="Minogue T."/>
            <person name="Wolcott M."/>
            <person name="Wasieloski L."/>
            <person name="Aguilar W."/>
            <person name="Moore D."/>
            <person name="Tallon L."/>
            <person name="Sadzewicz L."/>
            <person name="Ott S."/>
            <person name="Zhao X."/>
            <person name="Nagaraj S."/>
            <person name="Vavikolanu K."/>
            <person name="Aluvathingal J."/>
            <person name="Nadendla S."/>
            <person name="Sichtig H."/>
        </authorList>
    </citation>
    <scope>NUCLEOTIDE SEQUENCE [LARGE SCALE GENOMIC DNA]</scope>
    <source>
        <strain evidence="7">FDAARGOS_387</strain>
    </source>
</reference>
<gene>
    <name evidence="6" type="primary">hdeA_1</name>
    <name evidence="5" type="ORF">CRN84_08745</name>
    <name evidence="6" type="ORF">NCTC12282_02608</name>
</gene>
<evidence type="ECO:0000313" key="5">
    <source>
        <dbReference type="EMBL" id="PHI29411.1"/>
    </source>
</evidence>
<proteinExistence type="predicted"/>
<feature type="signal peptide" evidence="4">
    <location>
        <begin position="1"/>
        <end position="19"/>
    </location>
</feature>
<evidence type="ECO:0000256" key="2">
    <source>
        <dbReference type="ARBA" id="ARBA00022764"/>
    </source>
</evidence>
<dbReference type="STRING" id="1111728.GCA_000427805_03556"/>
<dbReference type="OrthoDB" id="7581659at2"/>
<evidence type="ECO:0000256" key="4">
    <source>
        <dbReference type="SAM" id="SignalP"/>
    </source>
</evidence>
<evidence type="ECO:0000256" key="1">
    <source>
        <dbReference type="ARBA" id="ARBA00022729"/>
    </source>
</evidence>
<dbReference type="GO" id="GO:0030288">
    <property type="term" value="C:outer membrane-bounded periplasmic space"/>
    <property type="evidence" value="ECO:0007669"/>
    <property type="project" value="InterPro"/>
</dbReference>
<feature type="chain" id="PRO_5036315806" evidence="4">
    <location>
        <begin position="20"/>
        <end position="107"/>
    </location>
</feature>
<dbReference type="SUPFAM" id="SSF47752">
    <property type="entry name" value="Protein HNS-dependent expression A, HdeA"/>
    <property type="match status" value="1"/>
</dbReference>